<reference evidence="6" key="1">
    <citation type="submission" date="2020-10" db="EMBL/GenBank/DDBJ databases">
        <authorList>
            <person name="Gilroy R."/>
        </authorList>
    </citation>
    <scope>NUCLEOTIDE SEQUENCE</scope>
    <source>
        <strain evidence="6">CHK190-19873</strain>
    </source>
</reference>
<name>A0A9D1EVQ9_9FIRM</name>
<protein>
    <recommendedName>
        <fullName evidence="8">ABC-transporter type IV</fullName>
    </recommendedName>
</protein>
<gene>
    <name evidence="6" type="ORF">IAB44_14475</name>
</gene>
<dbReference type="Pfam" id="PF06541">
    <property type="entry name" value="ABC_trans_CmpB"/>
    <property type="match status" value="1"/>
</dbReference>
<dbReference type="GO" id="GO:0016020">
    <property type="term" value="C:membrane"/>
    <property type="evidence" value="ECO:0007669"/>
    <property type="project" value="UniProtKB-SubCell"/>
</dbReference>
<reference evidence="6" key="2">
    <citation type="journal article" date="2021" name="PeerJ">
        <title>Extensive microbial diversity within the chicken gut microbiome revealed by metagenomics and culture.</title>
        <authorList>
            <person name="Gilroy R."/>
            <person name="Ravi A."/>
            <person name="Getino M."/>
            <person name="Pursley I."/>
            <person name="Horton D.L."/>
            <person name="Alikhan N.F."/>
            <person name="Baker D."/>
            <person name="Gharbi K."/>
            <person name="Hall N."/>
            <person name="Watson M."/>
            <person name="Adriaenssens E.M."/>
            <person name="Foster-Nyarko E."/>
            <person name="Jarju S."/>
            <person name="Secka A."/>
            <person name="Antonio M."/>
            <person name="Oren A."/>
            <person name="Chaudhuri R.R."/>
            <person name="La Ragione R."/>
            <person name="Hildebrand F."/>
            <person name="Pallen M.J."/>
        </authorList>
    </citation>
    <scope>NUCLEOTIDE SEQUENCE</scope>
    <source>
        <strain evidence="6">CHK190-19873</strain>
    </source>
</reference>
<feature type="transmembrane region" description="Helical" evidence="5">
    <location>
        <begin position="66"/>
        <end position="84"/>
    </location>
</feature>
<comment type="subcellular location">
    <subcellularLocation>
        <location evidence="1">Membrane</location>
        <topology evidence="1">Multi-pass membrane protein</topology>
    </subcellularLocation>
</comment>
<dbReference type="EMBL" id="DVIQ01000099">
    <property type="protein sequence ID" value="HIS32729.1"/>
    <property type="molecule type" value="Genomic_DNA"/>
</dbReference>
<sequence length="126" mass="14679">MNSNFLKCGICGWCLEILWTGFLSFRKREMTLTGTSSLWMFPIYGMAGLIRPVYSLLKNRSAFFRGSVYTVLIFLTEFLTGSWLKARSCCPWNYDRARLNIRGVIRLDYAPLWFFCGLLFEKIVSD</sequence>
<evidence type="ECO:0000256" key="5">
    <source>
        <dbReference type="SAM" id="Phobius"/>
    </source>
</evidence>
<keyword evidence="3 5" id="KW-1133">Transmembrane helix</keyword>
<evidence type="ECO:0000313" key="7">
    <source>
        <dbReference type="Proteomes" id="UP000823935"/>
    </source>
</evidence>
<evidence type="ECO:0000313" key="6">
    <source>
        <dbReference type="EMBL" id="HIS32729.1"/>
    </source>
</evidence>
<keyword evidence="4 5" id="KW-0472">Membrane</keyword>
<accession>A0A9D1EVQ9</accession>
<evidence type="ECO:0000256" key="2">
    <source>
        <dbReference type="ARBA" id="ARBA00022692"/>
    </source>
</evidence>
<feature type="transmembrane region" description="Helical" evidence="5">
    <location>
        <begin position="37"/>
        <end position="54"/>
    </location>
</feature>
<proteinExistence type="predicted"/>
<dbReference type="AlphaFoldDB" id="A0A9D1EVQ9"/>
<evidence type="ECO:0008006" key="8">
    <source>
        <dbReference type="Google" id="ProtNLM"/>
    </source>
</evidence>
<feature type="transmembrane region" description="Helical" evidence="5">
    <location>
        <begin position="5"/>
        <end position="25"/>
    </location>
</feature>
<dbReference type="InterPro" id="IPR010540">
    <property type="entry name" value="CmpB_TMEM229"/>
</dbReference>
<dbReference type="PANTHER" id="PTHR31746">
    <property type="entry name" value="TRANSMEMBRANE PROTEIN 229 FAMILY MEMBER"/>
    <property type="match status" value="1"/>
</dbReference>
<comment type="caution">
    <text evidence="6">The sequence shown here is derived from an EMBL/GenBank/DDBJ whole genome shotgun (WGS) entry which is preliminary data.</text>
</comment>
<organism evidence="6 7">
    <name type="scientific">Candidatus Limivivens intestinipullorum</name>
    <dbReference type="NCBI Taxonomy" id="2840858"/>
    <lineage>
        <taxon>Bacteria</taxon>
        <taxon>Bacillati</taxon>
        <taxon>Bacillota</taxon>
        <taxon>Clostridia</taxon>
        <taxon>Lachnospirales</taxon>
        <taxon>Lachnospiraceae</taxon>
        <taxon>Lachnospiraceae incertae sedis</taxon>
        <taxon>Candidatus Limivivens</taxon>
    </lineage>
</organism>
<evidence type="ECO:0000256" key="3">
    <source>
        <dbReference type="ARBA" id="ARBA00022989"/>
    </source>
</evidence>
<keyword evidence="2 5" id="KW-0812">Transmembrane</keyword>
<evidence type="ECO:0000256" key="1">
    <source>
        <dbReference type="ARBA" id="ARBA00004141"/>
    </source>
</evidence>
<dbReference type="Proteomes" id="UP000823935">
    <property type="component" value="Unassembled WGS sequence"/>
</dbReference>
<evidence type="ECO:0000256" key="4">
    <source>
        <dbReference type="ARBA" id="ARBA00023136"/>
    </source>
</evidence>